<proteinExistence type="predicted"/>
<evidence type="ECO:0000313" key="3">
    <source>
        <dbReference type="Proteomes" id="UP000000589"/>
    </source>
</evidence>
<accession>A0A494B9W8</accession>
<dbReference type="Bgee" id="ENSMUSG00000024963">
    <property type="expression patterns" value="Expressed in interventricular septum and 258 other cell types or tissues"/>
</dbReference>
<reference evidence="1 3" key="1">
    <citation type="journal article" date="2009" name="PLoS Biol.">
        <title>Lineage-specific biology revealed by a finished genome assembly of the mouse.</title>
        <authorList>
            <consortium name="Mouse Genome Sequencing Consortium"/>
            <person name="Church D.M."/>
            <person name="Goodstadt L."/>
            <person name="Hillier L.W."/>
            <person name="Zody M.C."/>
            <person name="Goldstein S."/>
            <person name="She X."/>
            <person name="Bult C.J."/>
            <person name="Agarwala R."/>
            <person name="Cherry J.L."/>
            <person name="DiCuccio M."/>
            <person name="Hlavina W."/>
            <person name="Kapustin Y."/>
            <person name="Meric P."/>
            <person name="Maglott D."/>
            <person name="Birtle Z."/>
            <person name="Marques A.C."/>
            <person name="Graves T."/>
            <person name="Zhou S."/>
            <person name="Teague B."/>
            <person name="Potamousis K."/>
            <person name="Churas C."/>
            <person name="Place M."/>
            <person name="Herschleb J."/>
            <person name="Runnheim R."/>
            <person name="Forrest D."/>
            <person name="Amos-Landgraf J."/>
            <person name="Schwartz D.C."/>
            <person name="Cheng Z."/>
            <person name="Lindblad-Toh K."/>
            <person name="Eichler E.E."/>
            <person name="Ponting C.P."/>
        </authorList>
    </citation>
    <scope>NUCLEOTIDE SEQUENCE [LARGE SCALE GENOMIC DNA]</scope>
    <source>
        <strain evidence="1 3">C57BL/6J</strain>
    </source>
</reference>
<dbReference type="Antibodypedia" id="2326">
    <property type="antibodies" value="60 antibodies from 14 providers"/>
</dbReference>
<sequence>MPSLLLQLPLRLCRLWPHSLSIRLLTAATGQRFGLFSTGLSLLITMNCWACIRVPALKRLNVLFSPSQKSYTLIETLGTQPCIAALWS</sequence>
<evidence type="ECO:0000313" key="2">
    <source>
        <dbReference type="MGI" id="MGI:1927346"/>
    </source>
</evidence>
<evidence type="ECO:0000313" key="1">
    <source>
        <dbReference type="Ensembl" id="ENSMUSP00000157797.2"/>
    </source>
</evidence>
<protein>
    <submittedName>
        <fullName evidence="1">DnaJ heat shock protein family (Hsp40) member C4</fullName>
    </submittedName>
</protein>
<organism evidence="1 3">
    <name type="scientific">Mus musculus</name>
    <name type="common">Mouse</name>
    <dbReference type="NCBI Taxonomy" id="10090"/>
    <lineage>
        <taxon>Eukaryota</taxon>
        <taxon>Metazoa</taxon>
        <taxon>Chordata</taxon>
        <taxon>Craniata</taxon>
        <taxon>Vertebrata</taxon>
        <taxon>Euteleostomi</taxon>
        <taxon>Mammalia</taxon>
        <taxon>Eutheria</taxon>
        <taxon>Euarchontoglires</taxon>
        <taxon>Glires</taxon>
        <taxon>Rodentia</taxon>
        <taxon>Myomorpha</taxon>
        <taxon>Muroidea</taxon>
        <taxon>Muridae</taxon>
        <taxon>Murinae</taxon>
        <taxon>Mus</taxon>
        <taxon>Mus</taxon>
    </lineage>
</organism>
<name>A0A494B9W8_MOUSE</name>
<dbReference type="MGI" id="MGI:1927346">
    <property type="gene designation" value="Dnajc4"/>
</dbReference>
<keyword evidence="3" id="KW-1185">Reference proteome</keyword>
<dbReference type="AGR" id="MGI:1927346"/>
<dbReference type="VEuPathDB" id="HostDB:ENSMUSG00000024963"/>
<dbReference type="ExpressionAtlas" id="A0A494B9W8">
    <property type="expression patterns" value="baseline and differential"/>
</dbReference>
<dbReference type="Proteomes" id="UP000000589">
    <property type="component" value="Chromosome 19"/>
</dbReference>
<reference evidence="1" key="4">
    <citation type="submission" date="2025-09" db="UniProtKB">
        <authorList>
            <consortium name="Ensembl"/>
        </authorList>
    </citation>
    <scope>IDENTIFICATION</scope>
    <source>
        <strain evidence="1">C57BL/6J</strain>
    </source>
</reference>
<dbReference type="Ensembl" id="ENSMUST00000235481.2">
    <property type="protein sequence ID" value="ENSMUSP00000157797.2"/>
    <property type="gene ID" value="ENSMUSG00000024963.13"/>
</dbReference>
<dbReference type="GeneTree" id="ENSGT00510000048574"/>
<gene>
    <name evidence="1 2" type="primary">Dnajc4</name>
</gene>
<reference evidence="1 3" key="2">
    <citation type="journal article" date="2011" name="PLoS Biol.">
        <title>Modernizing reference genome assemblies.</title>
        <authorList>
            <person name="Church D.M."/>
            <person name="Schneider V.A."/>
            <person name="Graves T."/>
            <person name="Auger K."/>
            <person name="Cunningham F."/>
            <person name="Bouk N."/>
            <person name="Chen H.C."/>
            <person name="Agarwala R."/>
            <person name="McLaren W.M."/>
            <person name="Ritchie G.R."/>
            <person name="Albracht D."/>
            <person name="Kremitzki M."/>
            <person name="Rock S."/>
            <person name="Kotkiewicz H."/>
            <person name="Kremitzki C."/>
            <person name="Wollam A."/>
            <person name="Trani L."/>
            <person name="Fulton L."/>
            <person name="Fulton R."/>
            <person name="Matthews L."/>
            <person name="Whitehead S."/>
            <person name="Chow W."/>
            <person name="Torrance J."/>
            <person name="Dunn M."/>
            <person name="Harden G."/>
            <person name="Threadgold G."/>
            <person name="Wood J."/>
            <person name="Collins J."/>
            <person name="Heath P."/>
            <person name="Griffiths G."/>
            <person name="Pelan S."/>
            <person name="Grafham D."/>
            <person name="Eichler E.E."/>
            <person name="Weinstock G."/>
            <person name="Mardis E.R."/>
            <person name="Wilson R.K."/>
            <person name="Howe K."/>
            <person name="Flicek P."/>
            <person name="Hubbard T."/>
        </authorList>
    </citation>
    <scope>NUCLEOTIDE SEQUENCE [LARGE SCALE GENOMIC DNA]</scope>
    <source>
        <strain evidence="1 3">C57BL/6J</strain>
    </source>
</reference>
<dbReference type="AlphaFoldDB" id="A0A494B9W8"/>
<reference evidence="1" key="3">
    <citation type="submission" date="2025-08" db="UniProtKB">
        <authorList>
            <consortium name="Ensembl"/>
        </authorList>
    </citation>
    <scope>IDENTIFICATION</scope>
    <source>
        <strain evidence="1">C57BL/6J</strain>
    </source>
</reference>